<evidence type="ECO:0000313" key="3">
    <source>
        <dbReference type="Proteomes" id="UP001501671"/>
    </source>
</evidence>
<dbReference type="InterPro" id="IPR050509">
    <property type="entry name" value="CoA-transferase_III"/>
</dbReference>
<dbReference type="Gene3D" id="3.40.50.10540">
    <property type="entry name" value="Crotonobetainyl-coa:carnitine coa-transferase, domain 1"/>
    <property type="match status" value="1"/>
</dbReference>
<dbReference type="InterPro" id="IPR023606">
    <property type="entry name" value="CoA-Trfase_III_dom_1_sf"/>
</dbReference>
<dbReference type="InterPro" id="IPR003673">
    <property type="entry name" value="CoA-Trfase_fam_III"/>
</dbReference>
<sequence length="411" mass="45140">MQTQSSAPEPGAAPAGPLAGVRIVELCNIIAGPTACAILGDYGAEVIKIEHPDKGDGFRDLGQKKQGMGVGWKALGRNKRSVGLYLGDPQAREVFLELVRTADVVVDGFRVGTLEKWDLGYERLRAVNPAIILTRLSGYGPRGPYSHRPAFGSNLESLAGFPSLTGEPDGPPLLTMFAIGDIIAGMCLTSAILMALYHRDARGGGGQVVEASILAPLLTVMMRPLVTYDQVGYKETRTGNRSNGSAPRRSFRTKDGKWVSVAAATFKAARDMMRMVERPDFEREPWFQTGVGRLQHAHLLEPPMEEWMARHTRDEILRIAEEQDVTIGPILEVDEIFEDPHIKTAGFIREIEDKDFGRMRMPDVMFRFSETPGAIRWTGEHLGESTDAVLVDELGIDPAVLEGLRRRGVAH</sequence>
<evidence type="ECO:0000313" key="2">
    <source>
        <dbReference type="EMBL" id="GAA4322582.1"/>
    </source>
</evidence>
<accession>A0ABP8GDY4</accession>
<dbReference type="Proteomes" id="UP001501671">
    <property type="component" value="Unassembled WGS sequence"/>
</dbReference>
<proteinExistence type="predicted"/>
<name>A0ABP8GDY4_9BURK</name>
<organism evidence="2 3">
    <name type="scientific">Pigmentiphaga soli</name>
    <dbReference type="NCBI Taxonomy" id="1007095"/>
    <lineage>
        <taxon>Bacteria</taxon>
        <taxon>Pseudomonadati</taxon>
        <taxon>Pseudomonadota</taxon>
        <taxon>Betaproteobacteria</taxon>
        <taxon>Burkholderiales</taxon>
        <taxon>Alcaligenaceae</taxon>
        <taxon>Pigmentiphaga</taxon>
    </lineage>
</organism>
<evidence type="ECO:0000256" key="1">
    <source>
        <dbReference type="ARBA" id="ARBA00022679"/>
    </source>
</evidence>
<protein>
    <submittedName>
        <fullName evidence="2">CoA transferase</fullName>
    </submittedName>
</protein>
<dbReference type="EMBL" id="BAABFO010000001">
    <property type="protein sequence ID" value="GAA4322582.1"/>
    <property type="molecule type" value="Genomic_DNA"/>
</dbReference>
<dbReference type="InterPro" id="IPR044855">
    <property type="entry name" value="CoA-Trfase_III_dom3_sf"/>
</dbReference>
<dbReference type="GO" id="GO:0016740">
    <property type="term" value="F:transferase activity"/>
    <property type="evidence" value="ECO:0007669"/>
    <property type="project" value="UniProtKB-KW"/>
</dbReference>
<dbReference type="PANTHER" id="PTHR48228">
    <property type="entry name" value="SUCCINYL-COA--D-CITRAMALATE COA-TRANSFERASE"/>
    <property type="match status" value="1"/>
</dbReference>
<keyword evidence="1 2" id="KW-0808">Transferase</keyword>
<dbReference type="RefSeq" id="WP_345245538.1">
    <property type="nucleotide sequence ID" value="NZ_BAABFO010000001.1"/>
</dbReference>
<comment type="caution">
    <text evidence="2">The sequence shown here is derived from an EMBL/GenBank/DDBJ whole genome shotgun (WGS) entry which is preliminary data.</text>
</comment>
<dbReference type="PANTHER" id="PTHR48228:SF6">
    <property type="entry name" value="L-CARNITINE COA-TRANSFERASE"/>
    <property type="match status" value="1"/>
</dbReference>
<reference evidence="3" key="1">
    <citation type="journal article" date="2019" name="Int. J. Syst. Evol. Microbiol.">
        <title>The Global Catalogue of Microorganisms (GCM) 10K type strain sequencing project: providing services to taxonomists for standard genome sequencing and annotation.</title>
        <authorList>
            <consortium name="The Broad Institute Genomics Platform"/>
            <consortium name="The Broad Institute Genome Sequencing Center for Infectious Disease"/>
            <person name="Wu L."/>
            <person name="Ma J."/>
        </authorList>
    </citation>
    <scope>NUCLEOTIDE SEQUENCE [LARGE SCALE GENOMIC DNA]</scope>
    <source>
        <strain evidence="3">JCM 17666</strain>
    </source>
</reference>
<dbReference type="Gene3D" id="3.30.1540.10">
    <property type="entry name" value="formyl-coa transferase, domain 3"/>
    <property type="match status" value="1"/>
</dbReference>
<dbReference type="Pfam" id="PF02515">
    <property type="entry name" value="CoA_transf_3"/>
    <property type="match status" value="1"/>
</dbReference>
<gene>
    <name evidence="2" type="ORF">GCM10023144_02690</name>
</gene>
<dbReference type="SUPFAM" id="SSF89796">
    <property type="entry name" value="CoA-transferase family III (CaiB/BaiF)"/>
    <property type="match status" value="1"/>
</dbReference>
<keyword evidence="3" id="KW-1185">Reference proteome</keyword>